<evidence type="ECO:0000313" key="3">
    <source>
        <dbReference type="Proteomes" id="UP001519343"/>
    </source>
</evidence>
<keyword evidence="1" id="KW-0812">Transmembrane</keyword>
<accession>A0ABS4GV84</accession>
<reference evidence="2 3" key="1">
    <citation type="submission" date="2021-03" db="EMBL/GenBank/DDBJ databases">
        <title>Genomic Encyclopedia of Type Strains, Phase IV (KMG-IV): sequencing the most valuable type-strain genomes for metagenomic binning, comparative biology and taxonomic classification.</title>
        <authorList>
            <person name="Goeker M."/>
        </authorList>
    </citation>
    <scope>NUCLEOTIDE SEQUENCE [LARGE SCALE GENOMIC DNA]</scope>
    <source>
        <strain evidence="2 3">DSM 24738</strain>
    </source>
</reference>
<keyword evidence="3" id="KW-1185">Reference proteome</keyword>
<name>A0ABS4GV84_9BACL</name>
<proteinExistence type="predicted"/>
<protein>
    <submittedName>
        <fullName evidence="2">Stage III sporulation protein AF</fullName>
    </submittedName>
</protein>
<keyword evidence="1" id="KW-0472">Membrane</keyword>
<evidence type="ECO:0000256" key="1">
    <source>
        <dbReference type="SAM" id="Phobius"/>
    </source>
</evidence>
<dbReference type="InterPro" id="IPR014245">
    <property type="entry name" value="Spore_III_AF"/>
</dbReference>
<comment type="caution">
    <text evidence="2">The sequence shown here is derived from an EMBL/GenBank/DDBJ whole genome shotgun (WGS) entry which is preliminary data.</text>
</comment>
<dbReference type="RefSeq" id="WP_209812179.1">
    <property type="nucleotide sequence ID" value="NZ_JAGGKT010000017.1"/>
</dbReference>
<organism evidence="2 3">
    <name type="scientific">Ammoniphilus resinae</name>
    <dbReference type="NCBI Taxonomy" id="861532"/>
    <lineage>
        <taxon>Bacteria</taxon>
        <taxon>Bacillati</taxon>
        <taxon>Bacillota</taxon>
        <taxon>Bacilli</taxon>
        <taxon>Bacillales</taxon>
        <taxon>Paenibacillaceae</taxon>
        <taxon>Aneurinibacillus group</taxon>
        <taxon>Ammoniphilus</taxon>
    </lineage>
</organism>
<dbReference type="Proteomes" id="UP001519343">
    <property type="component" value="Unassembled WGS sequence"/>
</dbReference>
<evidence type="ECO:0000313" key="2">
    <source>
        <dbReference type="EMBL" id="MBP1934178.1"/>
    </source>
</evidence>
<feature type="transmembrane region" description="Helical" evidence="1">
    <location>
        <begin position="6"/>
        <end position="25"/>
    </location>
</feature>
<dbReference type="NCBIfam" id="TIGR02896">
    <property type="entry name" value="spore_III_AF"/>
    <property type="match status" value="1"/>
</dbReference>
<sequence length="231" mass="25428">MIHAISGWLQGIILLILLASLLDLILPNSGVQRYVKFVMGLLILLAIITPIMQIFKTDLSPEKLALKILQMNSGNTQEGLHQVSANASKLASENDKDVQVFVQEQLASLIKEKVQEDFGITVSSIKLSLQKDLQIEQEYPEISSVQLILDKDMLDPKNGGEENSGSIDPIEPVTIQVSGESSQSASTNSSDSELSLEQRKLLNEIAEYVASTWNIDRRQVIAKVEGTNREG</sequence>
<dbReference type="Pfam" id="PF09581">
    <property type="entry name" value="Spore_III_AF"/>
    <property type="match status" value="1"/>
</dbReference>
<feature type="transmembrane region" description="Helical" evidence="1">
    <location>
        <begin position="37"/>
        <end position="55"/>
    </location>
</feature>
<keyword evidence="1" id="KW-1133">Transmembrane helix</keyword>
<dbReference type="EMBL" id="JAGGKT010000017">
    <property type="protein sequence ID" value="MBP1934178.1"/>
    <property type="molecule type" value="Genomic_DNA"/>
</dbReference>
<gene>
    <name evidence="2" type="ORF">J2Z37_004197</name>
</gene>